<evidence type="ECO:0000313" key="2">
    <source>
        <dbReference type="EMBL" id="MCS7483401.1"/>
    </source>
</evidence>
<keyword evidence="2" id="KW-0378">Hydrolase</keyword>
<dbReference type="RefSeq" id="WP_259628861.1">
    <property type="nucleotide sequence ID" value="NZ_JANYMP010000032.1"/>
</dbReference>
<dbReference type="Pfam" id="PF12697">
    <property type="entry name" value="Abhydrolase_6"/>
    <property type="match status" value="1"/>
</dbReference>
<sequence length="263" mass="27366">MTITATDGTDVRVLDEGSGPVVVLLHPGLDDGTRDRELAALLARRFRVVRLHRRQYRHDLDTLPCTVADEVDDVLAVVRSVGGPVVLYGHSDGGVVALEALAASPGSFLGAVVFEAPVLLGPPLGGEVLARAQAALAAGRPGRAMALFFRHTVGLKPWQATLAGAAVAAVPKYRRLVPGQLNSLAALDALGVRLDTYARITVPTVLLGGDRSPAHLAERLDALAAVVPGAERVVMAGRDHGADLKHPADVAAVVEALADRVLG</sequence>
<feature type="domain" description="AB hydrolase-1" evidence="1">
    <location>
        <begin position="22"/>
        <end position="252"/>
    </location>
</feature>
<name>A0A9X2VVH4_9PSEU</name>
<evidence type="ECO:0000259" key="1">
    <source>
        <dbReference type="Pfam" id="PF12697"/>
    </source>
</evidence>
<dbReference type="EMBL" id="JANYMP010000032">
    <property type="protein sequence ID" value="MCS7483401.1"/>
    <property type="molecule type" value="Genomic_DNA"/>
</dbReference>
<keyword evidence="3" id="KW-1185">Reference proteome</keyword>
<reference evidence="2" key="1">
    <citation type="submission" date="2022-08" db="EMBL/GenBank/DDBJ databases">
        <authorList>
            <person name="Tistechok S."/>
            <person name="Samborskyy M."/>
            <person name="Roman I."/>
        </authorList>
    </citation>
    <scope>NUCLEOTIDE SEQUENCE</scope>
    <source>
        <strain evidence="2">DSM 103496</strain>
    </source>
</reference>
<dbReference type="Proteomes" id="UP001141259">
    <property type="component" value="Unassembled WGS sequence"/>
</dbReference>
<dbReference type="InterPro" id="IPR000073">
    <property type="entry name" value="AB_hydrolase_1"/>
</dbReference>
<comment type="caution">
    <text evidence="2">The sequence shown here is derived from an EMBL/GenBank/DDBJ whole genome shotgun (WGS) entry which is preliminary data.</text>
</comment>
<protein>
    <submittedName>
        <fullName evidence="2">Alpha/beta hydrolase</fullName>
    </submittedName>
</protein>
<accession>A0A9X2VVH4</accession>
<proteinExistence type="predicted"/>
<dbReference type="GO" id="GO:0016787">
    <property type="term" value="F:hydrolase activity"/>
    <property type="evidence" value="ECO:0007669"/>
    <property type="project" value="UniProtKB-KW"/>
</dbReference>
<dbReference type="InterPro" id="IPR029058">
    <property type="entry name" value="AB_hydrolase_fold"/>
</dbReference>
<dbReference type="SUPFAM" id="SSF53474">
    <property type="entry name" value="alpha/beta-Hydrolases"/>
    <property type="match status" value="1"/>
</dbReference>
<organism evidence="2 3">
    <name type="scientific">Umezawaea endophytica</name>
    <dbReference type="NCBI Taxonomy" id="1654476"/>
    <lineage>
        <taxon>Bacteria</taxon>
        <taxon>Bacillati</taxon>
        <taxon>Actinomycetota</taxon>
        <taxon>Actinomycetes</taxon>
        <taxon>Pseudonocardiales</taxon>
        <taxon>Pseudonocardiaceae</taxon>
        <taxon>Umezawaea</taxon>
    </lineage>
</organism>
<dbReference type="Gene3D" id="3.40.50.1820">
    <property type="entry name" value="alpha/beta hydrolase"/>
    <property type="match status" value="1"/>
</dbReference>
<evidence type="ECO:0000313" key="3">
    <source>
        <dbReference type="Proteomes" id="UP001141259"/>
    </source>
</evidence>
<gene>
    <name evidence="2" type="ORF">NZH93_41705</name>
</gene>
<dbReference type="AlphaFoldDB" id="A0A9X2VVH4"/>